<keyword evidence="2" id="KW-1185">Reference proteome</keyword>
<dbReference type="Proteomes" id="UP000886501">
    <property type="component" value="Unassembled WGS sequence"/>
</dbReference>
<comment type="caution">
    <text evidence="1">The sequence shown here is derived from an EMBL/GenBank/DDBJ whole genome shotgun (WGS) entry which is preliminary data.</text>
</comment>
<evidence type="ECO:0000313" key="1">
    <source>
        <dbReference type="EMBL" id="KAF9648290.1"/>
    </source>
</evidence>
<reference evidence="1" key="1">
    <citation type="submission" date="2019-10" db="EMBL/GenBank/DDBJ databases">
        <authorList>
            <consortium name="DOE Joint Genome Institute"/>
            <person name="Kuo A."/>
            <person name="Miyauchi S."/>
            <person name="Kiss E."/>
            <person name="Drula E."/>
            <person name="Kohler A."/>
            <person name="Sanchez-Garcia M."/>
            <person name="Andreopoulos B."/>
            <person name="Barry K.W."/>
            <person name="Bonito G."/>
            <person name="Buee M."/>
            <person name="Carver A."/>
            <person name="Chen C."/>
            <person name="Cichocki N."/>
            <person name="Clum A."/>
            <person name="Culley D."/>
            <person name="Crous P.W."/>
            <person name="Fauchery L."/>
            <person name="Girlanda M."/>
            <person name="Hayes R."/>
            <person name="Keri Z."/>
            <person name="Labutti K."/>
            <person name="Lipzen A."/>
            <person name="Lombard V."/>
            <person name="Magnuson J."/>
            <person name="Maillard F."/>
            <person name="Morin E."/>
            <person name="Murat C."/>
            <person name="Nolan M."/>
            <person name="Ohm R."/>
            <person name="Pangilinan J."/>
            <person name="Pereira M."/>
            <person name="Perotto S."/>
            <person name="Peter M."/>
            <person name="Riley R."/>
            <person name="Sitrit Y."/>
            <person name="Stielow B."/>
            <person name="Szollosi G."/>
            <person name="Zifcakova L."/>
            <person name="Stursova M."/>
            <person name="Spatafora J.W."/>
            <person name="Tedersoo L."/>
            <person name="Vaario L.-M."/>
            <person name="Yamada A."/>
            <person name="Yan M."/>
            <person name="Wang P."/>
            <person name="Xu J."/>
            <person name="Bruns T."/>
            <person name="Baldrian P."/>
            <person name="Vilgalys R."/>
            <person name="Henrissat B."/>
            <person name="Grigoriev I.V."/>
            <person name="Hibbett D."/>
            <person name="Nagy L.G."/>
            <person name="Martin F.M."/>
        </authorList>
    </citation>
    <scope>NUCLEOTIDE SEQUENCE</scope>
    <source>
        <strain evidence="1">P2</strain>
    </source>
</reference>
<name>A0ACB6ZER3_THEGA</name>
<reference evidence="1" key="2">
    <citation type="journal article" date="2020" name="Nat. Commun.">
        <title>Large-scale genome sequencing of mycorrhizal fungi provides insights into the early evolution of symbiotic traits.</title>
        <authorList>
            <person name="Miyauchi S."/>
            <person name="Kiss E."/>
            <person name="Kuo A."/>
            <person name="Drula E."/>
            <person name="Kohler A."/>
            <person name="Sanchez-Garcia M."/>
            <person name="Morin E."/>
            <person name="Andreopoulos B."/>
            <person name="Barry K.W."/>
            <person name="Bonito G."/>
            <person name="Buee M."/>
            <person name="Carver A."/>
            <person name="Chen C."/>
            <person name="Cichocki N."/>
            <person name="Clum A."/>
            <person name="Culley D."/>
            <person name="Crous P.W."/>
            <person name="Fauchery L."/>
            <person name="Girlanda M."/>
            <person name="Hayes R.D."/>
            <person name="Keri Z."/>
            <person name="LaButti K."/>
            <person name="Lipzen A."/>
            <person name="Lombard V."/>
            <person name="Magnuson J."/>
            <person name="Maillard F."/>
            <person name="Murat C."/>
            <person name="Nolan M."/>
            <person name="Ohm R.A."/>
            <person name="Pangilinan J."/>
            <person name="Pereira M.F."/>
            <person name="Perotto S."/>
            <person name="Peter M."/>
            <person name="Pfister S."/>
            <person name="Riley R."/>
            <person name="Sitrit Y."/>
            <person name="Stielow J.B."/>
            <person name="Szollosi G."/>
            <person name="Zifcakova L."/>
            <person name="Stursova M."/>
            <person name="Spatafora J.W."/>
            <person name="Tedersoo L."/>
            <person name="Vaario L.M."/>
            <person name="Yamada A."/>
            <person name="Yan M."/>
            <person name="Wang P."/>
            <person name="Xu J."/>
            <person name="Bruns T."/>
            <person name="Baldrian P."/>
            <person name="Vilgalys R."/>
            <person name="Dunand C."/>
            <person name="Henrissat B."/>
            <person name="Grigoriev I.V."/>
            <person name="Hibbett D."/>
            <person name="Nagy L.G."/>
            <person name="Martin F.M."/>
        </authorList>
    </citation>
    <scope>NUCLEOTIDE SEQUENCE</scope>
    <source>
        <strain evidence="1">P2</strain>
    </source>
</reference>
<proteinExistence type="predicted"/>
<organism evidence="1 2">
    <name type="scientific">Thelephora ganbajun</name>
    <name type="common">Ganba fungus</name>
    <dbReference type="NCBI Taxonomy" id="370292"/>
    <lineage>
        <taxon>Eukaryota</taxon>
        <taxon>Fungi</taxon>
        <taxon>Dikarya</taxon>
        <taxon>Basidiomycota</taxon>
        <taxon>Agaricomycotina</taxon>
        <taxon>Agaricomycetes</taxon>
        <taxon>Thelephorales</taxon>
        <taxon>Thelephoraceae</taxon>
        <taxon>Thelephora</taxon>
    </lineage>
</organism>
<sequence>MKVLKVTDQTDLEKLRRLLVKEVVGWKWLRHENILPFLGVLSKPPSFSIVSERMDNENIMNFVRARPNFNRLCLLVGAVAGLEYLHEHGIVHGDLKGVNILVDSEYRARLADFGLAVVIDESITGGTAESRAKRGTYRWMAPELMDPGEFGFTGELLKELPSMSTDVYAIGMTIYEVLTGRHPFHEFLNTYAVIYKVIKGDRPGRPPGIPNKLWELLMETWIAEPAGNPRKRPSTSAILHRLKGCVDYWGKSIVPLVPEQWQESATNSDSTSLTEMNATRLLSNGPHDASLPPTLFRQRQDNPTQSCFTQGHK</sequence>
<dbReference type="EMBL" id="MU118016">
    <property type="protein sequence ID" value="KAF9648290.1"/>
    <property type="molecule type" value="Genomic_DNA"/>
</dbReference>
<protein>
    <submittedName>
        <fullName evidence="1">Kinase-like protein</fullName>
    </submittedName>
</protein>
<evidence type="ECO:0000313" key="2">
    <source>
        <dbReference type="Proteomes" id="UP000886501"/>
    </source>
</evidence>
<gene>
    <name evidence="1" type="ORF">BDM02DRAFT_2316924</name>
</gene>
<accession>A0ACB6ZER3</accession>